<dbReference type="InterPro" id="IPR003752">
    <property type="entry name" value="DiS_bond_form_DsbB/BdbC"/>
</dbReference>
<protein>
    <submittedName>
        <fullName evidence="6">Disulfide bond formation protein DsbB</fullName>
    </submittedName>
</protein>
<evidence type="ECO:0000256" key="4">
    <source>
        <dbReference type="ARBA" id="ARBA00023136"/>
    </source>
</evidence>
<dbReference type="SUPFAM" id="SSF158442">
    <property type="entry name" value="DsbB-like"/>
    <property type="match status" value="1"/>
</dbReference>
<comment type="subcellular location">
    <subcellularLocation>
        <location evidence="1">Membrane</location>
        <topology evidence="1">Multi-pass membrane protein</topology>
    </subcellularLocation>
</comment>
<name>S9R2F2_9RHOB</name>
<keyword evidence="7" id="KW-1185">Reference proteome</keyword>
<feature type="transmembrane region" description="Helical" evidence="5">
    <location>
        <begin position="129"/>
        <end position="148"/>
    </location>
</feature>
<dbReference type="EMBL" id="AOLV01000010">
    <property type="protein sequence ID" value="EPX86118.1"/>
    <property type="molecule type" value="Genomic_DNA"/>
</dbReference>
<evidence type="ECO:0000256" key="1">
    <source>
        <dbReference type="ARBA" id="ARBA00004141"/>
    </source>
</evidence>
<dbReference type="AlphaFoldDB" id="S9R2F2"/>
<dbReference type="InterPro" id="IPR024199">
    <property type="entry name" value="Uncharacterised_DsbB"/>
</dbReference>
<dbReference type="InterPro" id="IPR023380">
    <property type="entry name" value="DsbB-like_sf"/>
</dbReference>
<dbReference type="Proteomes" id="UP000015346">
    <property type="component" value="Unassembled WGS sequence"/>
</dbReference>
<organism evidence="6 7">
    <name type="scientific">Rubellimicrobium thermophilum DSM 16684</name>
    <dbReference type="NCBI Taxonomy" id="1123069"/>
    <lineage>
        <taxon>Bacteria</taxon>
        <taxon>Pseudomonadati</taxon>
        <taxon>Pseudomonadota</taxon>
        <taxon>Alphaproteobacteria</taxon>
        <taxon>Rhodobacterales</taxon>
        <taxon>Roseobacteraceae</taxon>
        <taxon>Rubellimicrobium</taxon>
    </lineage>
</organism>
<keyword evidence="2 5" id="KW-0812">Transmembrane</keyword>
<dbReference type="Gene3D" id="1.20.1550.10">
    <property type="entry name" value="DsbB-like"/>
    <property type="match status" value="1"/>
</dbReference>
<gene>
    <name evidence="6" type="ORF">ruthe_00926</name>
</gene>
<sequence length="154" mass="16385">MSRTLLLLLAAGGSAALLAGAWYWQWQGYPPCPMCWWQRYPHFVAVAAGLVALAVRGPAFPLLGALAALTTAALGLMHTGVERDWWDIQTACTAGGGLGGMSGAELLSLEGDRAVMCDQVSWEWLGLSMASWSAVLSLGLVVLWILAIRASRRG</sequence>
<dbReference type="HOGENOM" id="CLU_098660_0_2_5"/>
<dbReference type="PATRIC" id="fig|1123069.3.peg.897"/>
<dbReference type="GO" id="GO:0006457">
    <property type="term" value="P:protein folding"/>
    <property type="evidence" value="ECO:0007669"/>
    <property type="project" value="InterPro"/>
</dbReference>
<dbReference type="OrthoDB" id="9808637at2"/>
<evidence type="ECO:0000313" key="6">
    <source>
        <dbReference type="EMBL" id="EPX86118.1"/>
    </source>
</evidence>
<reference evidence="6 7" key="1">
    <citation type="journal article" date="2013" name="Stand. Genomic Sci.">
        <title>Genome sequence of the reddish-pigmented Rubellimicrobium thermophilum type strain (DSM 16684(T)), a member of the Roseobacter clade.</title>
        <authorList>
            <person name="Fiebig A."/>
            <person name="Riedel T."/>
            <person name="Gronow S."/>
            <person name="Petersen J."/>
            <person name="Klenk H.P."/>
            <person name="Goker M."/>
        </authorList>
    </citation>
    <scope>NUCLEOTIDE SEQUENCE [LARGE SCALE GENOMIC DNA]</scope>
    <source>
        <strain evidence="6 7">DSM 16684</strain>
    </source>
</reference>
<dbReference type="GO" id="GO:0016020">
    <property type="term" value="C:membrane"/>
    <property type="evidence" value="ECO:0007669"/>
    <property type="project" value="UniProtKB-SubCell"/>
</dbReference>
<proteinExistence type="predicted"/>
<dbReference type="STRING" id="1123069.ruthe_00926"/>
<evidence type="ECO:0000256" key="2">
    <source>
        <dbReference type="ARBA" id="ARBA00022692"/>
    </source>
</evidence>
<keyword evidence="4 5" id="KW-0472">Membrane</keyword>
<evidence type="ECO:0000256" key="3">
    <source>
        <dbReference type="ARBA" id="ARBA00022989"/>
    </source>
</evidence>
<dbReference type="GO" id="GO:0015035">
    <property type="term" value="F:protein-disulfide reductase activity"/>
    <property type="evidence" value="ECO:0007669"/>
    <property type="project" value="InterPro"/>
</dbReference>
<accession>S9R2F2</accession>
<feature type="transmembrane region" description="Helical" evidence="5">
    <location>
        <begin position="62"/>
        <end position="81"/>
    </location>
</feature>
<evidence type="ECO:0000256" key="5">
    <source>
        <dbReference type="SAM" id="Phobius"/>
    </source>
</evidence>
<dbReference type="Pfam" id="PF02600">
    <property type="entry name" value="DsbB"/>
    <property type="match status" value="1"/>
</dbReference>
<evidence type="ECO:0000313" key="7">
    <source>
        <dbReference type="Proteomes" id="UP000015346"/>
    </source>
</evidence>
<dbReference type="PIRSF" id="PIRSF033913">
    <property type="entry name" value="S-S_format_DsbB"/>
    <property type="match status" value="1"/>
</dbReference>
<comment type="caution">
    <text evidence="6">The sequence shown here is derived from an EMBL/GenBank/DDBJ whole genome shotgun (WGS) entry which is preliminary data.</text>
</comment>
<feature type="transmembrane region" description="Helical" evidence="5">
    <location>
        <begin position="36"/>
        <end position="55"/>
    </location>
</feature>
<keyword evidence="3 5" id="KW-1133">Transmembrane helix</keyword>